<sequence length="68" mass="7318">LHFLSKDLEKLQPAASEVGRTLSPSRKPSDFSIKPAQLTCGMGLNEFHPAFKGSGGWEMSGVVSLSKE</sequence>
<reference evidence="1" key="1">
    <citation type="submission" date="2022-05" db="EMBL/GenBank/DDBJ databases">
        <title>Chromosome-level genome of Chaenocephalus aceratus.</title>
        <authorList>
            <person name="Park H."/>
        </authorList>
    </citation>
    <scope>NUCLEOTIDE SEQUENCE</scope>
    <source>
        <strain evidence="1">KU_202001</strain>
    </source>
</reference>
<accession>A0ACB9VVP0</accession>
<keyword evidence="2" id="KW-1185">Reference proteome</keyword>
<evidence type="ECO:0000313" key="1">
    <source>
        <dbReference type="EMBL" id="KAI4804394.1"/>
    </source>
</evidence>
<protein>
    <submittedName>
        <fullName evidence="1">Uncharacterized protein</fullName>
    </submittedName>
</protein>
<feature type="non-terminal residue" evidence="1">
    <location>
        <position position="1"/>
    </location>
</feature>
<organism evidence="1 2">
    <name type="scientific">Chaenocephalus aceratus</name>
    <name type="common">Blackfin icefish</name>
    <name type="synonym">Chaenichthys aceratus</name>
    <dbReference type="NCBI Taxonomy" id="36190"/>
    <lineage>
        <taxon>Eukaryota</taxon>
        <taxon>Metazoa</taxon>
        <taxon>Chordata</taxon>
        <taxon>Craniata</taxon>
        <taxon>Vertebrata</taxon>
        <taxon>Euteleostomi</taxon>
        <taxon>Actinopterygii</taxon>
        <taxon>Neopterygii</taxon>
        <taxon>Teleostei</taxon>
        <taxon>Neoteleostei</taxon>
        <taxon>Acanthomorphata</taxon>
        <taxon>Eupercaria</taxon>
        <taxon>Perciformes</taxon>
        <taxon>Notothenioidei</taxon>
        <taxon>Channichthyidae</taxon>
        <taxon>Chaenocephalus</taxon>
    </lineage>
</organism>
<name>A0ACB9VVP0_CHAAC</name>
<dbReference type="Proteomes" id="UP001057452">
    <property type="component" value="Chromosome 15"/>
</dbReference>
<dbReference type="EMBL" id="CM043799">
    <property type="protein sequence ID" value="KAI4804394.1"/>
    <property type="molecule type" value="Genomic_DNA"/>
</dbReference>
<gene>
    <name evidence="1" type="ORF">KUCAC02_026024</name>
</gene>
<proteinExistence type="predicted"/>
<comment type="caution">
    <text evidence="1">The sequence shown here is derived from an EMBL/GenBank/DDBJ whole genome shotgun (WGS) entry which is preliminary data.</text>
</comment>
<feature type="non-terminal residue" evidence="1">
    <location>
        <position position="68"/>
    </location>
</feature>
<evidence type="ECO:0000313" key="2">
    <source>
        <dbReference type="Proteomes" id="UP001057452"/>
    </source>
</evidence>